<dbReference type="InterPro" id="IPR015995">
    <property type="entry name" value="MlrC_N"/>
</dbReference>
<comment type="function">
    <text evidence="1">Involved in peptidolytic degradation of cyclic heptapeptide hepatotoxin microcystin (MC).</text>
</comment>
<comment type="caution">
    <text evidence="4">The sequence shown here is derived from an EMBL/GenBank/DDBJ whole genome shotgun (WGS) entry which is preliminary data.</text>
</comment>
<feature type="domain" description="Microcystin LR degradation protein MlrC N-terminal" evidence="3">
    <location>
        <begin position="2"/>
        <end position="293"/>
    </location>
</feature>
<keyword evidence="1" id="KW-0378">Hydrolase</keyword>
<evidence type="ECO:0000256" key="1">
    <source>
        <dbReference type="PIRNR" id="PIRNR012702"/>
    </source>
</evidence>
<keyword evidence="5" id="KW-1185">Reference proteome</keyword>
<dbReference type="Proteomes" id="UP001597135">
    <property type="component" value="Unassembled WGS sequence"/>
</dbReference>
<proteinExistence type="inferred from homology"/>
<gene>
    <name evidence="4" type="ORF">ACFQ4E_12725</name>
</gene>
<accession>A0ABW3ZJQ1</accession>
<dbReference type="EMBL" id="JBHTMU010000022">
    <property type="protein sequence ID" value="MFD1343284.1"/>
    <property type="molecule type" value="Genomic_DNA"/>
</dbReference>
<keyword evidence="1" id="KW-0482">Metalloprotease</keyword>
<name>A0ABW3ZJQ1_9RHOB</name>
<sequence length="516" mass="53811">MKVAIAGFLHETNTFAPVRADVEAFRTGGGYIPMVEGADILEAAQGVNLGISGALEIAQECGWQVQPILWAGAIPSAHVTCAAYERIAGRIVDGIAALGEIDGVFLDLHGAMVAEHLDDGEAELAGRVRELVGPDVPVVAALDLHGNIGAAMVAALDAYVGFRTYPHIDMAETGRRAARLLDRMMATGTRPAKAFRRMSYLVPIPFQCTDLDPARELYTQTAELEAGDVWSTSLFMGFPAADIPDCGPTAVAFAETQAEADAAADRIASLYEAAEDRFAGQTFSPQEAIAEALRLKRAGTSGPVILADTQDNPGAGGISATTGILRAMVEAGVENAALGVIVDPETARLAHEAGQGALITCRLGGHRDLPDAPPFKTDAAVEALSDGRLTASGPYYGGTKLDLGPSACLRIGGVRVAVTSRIAQTADREMFRFLGIAPEEMSLVSVKSSTHFRADFAPIAGAILVTLSPGPMPFDPADLPFTRLRPGLRLSPGGPAFVAPAPSEASAKPLAAAEHI</sequence>
<evidence type="ECO:0000313" key="5">
    <source>
        <dbReference type="Proteomes" id="UP001597135"/>
    </source>
</evidence>
<comment type="similarity">
    <text evidence="1">Belongs to the peptidase M81 family.</text>
</comment>
<protein>
    <recommendedName>
        <fullName evidence="1">Microcystinase C</fullName>
        <shortName evidence="1">MlrC</shortName>
    </recommendedName>
</protein>
<dbReference type="PIRSF" id="PIRSF012702">
    <property type="entry name" value="UCP012702"/>
    <property type="match status" value="1"/>
</dbReference>
<dbReference type="Pfam" id="PF07171">
    <property type="entry name" value="MlrC_C"/>
    <property type="match status" value="1"/>
</dbReference>
<dbReference type="InterPro" id="IPR010799">
    <property type="entry name" value="MlrC_C"/>
</dbReference>
<dbReference type="RefSeq" id="WP_386804111.1">
    <property type="nucleotide sequence ID" value="NZ_JBHTMU010000022.1"/>
</dbReference>
<keyword evidence="1" id="KW-0479">Metal-binding</keyword>
<evidence type="ECO:0000259" key="3">
    <source>
        <dbReference type="Pfam" id="PF07364"/>
    </source>
</evidence>
<comment type="cofactor">
    <cofactor evidence="1">
        <name>Zn(2+)</name>
        <dbReference type="ChEBI" id="CHEBI:29105"/>
    </cofactor>
    <text evidence="1">Binds 1 zinc ion per subunit.</text>
</comment>
<reference evidence="5" key="1">
    <citation type="journal article" date="2019" name="Int. J. Syst. Evol. Microbiol.">
        <title>The Global Catalogue of Microorganisms (GCM) 10K type strain sequencing project: providing services to taxonomists for standard genome sequencing and annotation.</title>
        <authorList>
            <consortium name="The Broad Institute Genomics Platform"/>
            <consortium name="The Broad Institute Genome Sequencing Center for Infectious Disease"/>
            <person name="Wu L."/>
            <person name="Ma J."/>
        </authorList>
    </citation>
    <scope>NUCLEOTIDE SEQUENCE [LARGE SCALE GENOMIC DNA]</scope>
    <source>
        <strain evidence="5">CCUG 62953</strain>
    </source>
</reference>
<dbReference type="Pfam" id="PF07364">
    <property type="entry name" value="DUF1485"/>
    <property type="match status" value="1"/>
</dbReference>
<evidence type="ECO:0000259" key="2">
    <source>
        <dbReference type="Pfam" id="PF07171"/>
    </source>
</evidence>
<evidence type="ECO:0000313" key="4">
    <source>
        <dbReference type="EMBL" id="MFD1343284.1"/>
    </source>
</evidence>
<organism evidence="4 5">
    <name type="scientific">Litorisediminicola beolgyonensis</name>
    <dbReference type="NCBI Taxonomy" id="1173614"/>
    <lineage>
        <taxon>Bacteria</taxon>
        <taxon>Pseudomonadati</taxon>
        <taxon>Pseudomonadota</taxon>
        <taxon>Alphaproteobacteria</taxon>
        <taxon>Rhodobacterales</taxon>
        <taxon>Paracoccaceae</taxon>
        <taxon>Litorisediminicola</taxon>
    </lineage>
</organism>
<keyword evidence="1" id="KW-0645">Protease</keyword>
<feature type="domain" description="Microcystin LR degradation protein MlrC C-terminal" evidence="2">
    <location>
        <begin position="306"/>
        <end position="483"/>
    </location>
</feature>
<dbReference type="InterPro" id="IPR009197">
    <property type="entry name" value="MlrC"/>
</dbReference>